<dbReference type="SUPFAM" id="SSF52058">
    <property type="entry name" value="L domain-like"/>
    <property type="match status" value="1"/>
</dbReference>
<dbReference type="InParanoid" id="A0A1W0VV48"/>
<feature type="domain" description="F-box" evidence="2">
    <location>
        <begin position="130"/>
        <end position="158"/>
    </location>
</feature>
<dbReference type="PANTHER" id="PTHR34145:SF56">
    <property type="entry name" value="F-BOX DOMAIN-CONTAINING PROTEIN"/>
    <property type="match status" value="1"/>
</dbReference>
<dbReference type="OrthoDB" id="637160at2759"/>
<feature type="signal peptide" evidence="1">
    <location>
        <begin position="1"/>
        <end position="26"/>
    </location>
</feature>
<dbReference type="InterPro" id="IPR001810">
    <property type="entry name" value="F-box_dom"/>
</dbReference>
<dbReference type="Gramene" id="OQU77131">
    <property type="protein sequence ID" value="OQU77131"/>
    <property type="gene ID" value="SORBI_3010G270100"/>
</dbReference>
<gene>
    <name evidence="4" type="ORF">SORBI_3010G270100</name>
</gene>
<evidence type="ECO:0000259" key="3">
    <source>
        <dbReference type="Pfam" id="PF23622"/>
    </source>
</evidence>
<reference evidence="5" key="2">
    <citation type="journal article" date="2018" name="Plant J.">
        <title>The Sorghum bicolor reference genome: improved assembly, gene annotations, a transcriptome atlas, and signatures of genome organization.</title>
        <authorList>
            <person name="McCormick R.F."/>
            <person name="Truong S.K."/>
            <person name="Sreedasyam A."/>
            <person name="Jenkins J."/>
            <person name="Shu S."/>
            <person name="Sims D."/>
            <person name="Kennedy M."/>
            <person name="Amirebrahimi M."/>
            <person name="Weers B.D."/>
            <person name="McKinley B."/>
            <person name="Mattison A."/>
            <person name="Morishige D.T."/>
            <person name="Grimwood J."/>
            <person name="Schmutz J."/>
            <person name="Mullet J.E."/>
        </authorList>
    </citation>
    <scope>NUCLEOTIDE SEQUENCE [LARGE SCALE GENOMIC DNA]</scope>
    <source>
        <strain evidence="5">cv. BTx623</strain>
    </source>
</reference>
<evidence type="ECO:0000313" key="4">
    <source>
        <dbReference type="EMBL" id="OQU77131.1"/>
    </source>
</evidence>
<accession>A0A1W0VV48</accession>
<dbReference type="Pfam" id="PF23622">
    <property type="entry name" value="LRR_At1g61320_AtMIF1"/>
    <property type="match status" value="1"/>
</dbReference>
<protein>
    <submittedName>
        <fullName evidence="4">Uncharacterized protein</fullName>
    </submittedName>
</protein>
<sequence length="588" mass="65524">MMAWEGLGSRWASVWVLELISSVASGRHSAWHHTTSEAAACHAQVLLPGTSHLWLWHLACTPEVMSWLDPMACGLMGDVDNVPACSSPSRFVLQKFQDAKIALLANGKDFSCQQDGSPQGRKRRTYSGPDLPEDIWRHIHFMMPLQDAARAACVSHAFLGSWRCRPDITISRETLGLNKNLHGKDEIARDFNSKVDQILKKRSGIGLKALKIDFCGYNADTYSYLNNWLEIAITPELEELTLHLLPNKAKYSFPCSLLSNGRGNSIQHLKLAWGTFRNTVGLDCLKHLTSLYLSNVSITGNELGCLLSNSIALELLDLSECYKIVHLKIPCLLQRLSCLRVSTCGRLKMIENKAPNISSFHFSGLDGEFSLGESSLQLKDMMLNKCCTISFALAKLPFIVPNLEALSLYSYYEVPNPPMVSKTFLHLKHLSIKLCEGAFFPDIDCFYAVSFLDAAPSLETLLLGVTVLRMKHEPFVGEHSPRRQIMGTHHSNLKSVKIIGFCSAKSLVELTCYILENATSLDCLTLDTTWGCFPRCSDHEISKCHPLTKNIIRDSQNALLVIRAWIEGKVPPSVKFNVLGLCSKCHNT</sequence>
<organism evidence="4 5">
    <name type="scientific">Sorghum bicolor</name>
    <name type="common">Sorghum</name>
    <name type="synonym">Sorghum vulgare</name>
    <dbReference type="NCBI Taxonomy" id="4558"/>
    <lineage>
        <taxon>Eukaryota</taxon>
        <taxon>Viridiplantae</taxon>
        <taxon>Streptophyta</taxon>
        <taxon>Embryophyta</taxon>
        <taxon>Tracheophyta</taxon>
        <taxon>Spermatophyta</taxon>
        <taxon>Magnoliopsida</taxon>
        <taxon>Liliopsida</taxon>
        <taxon>Poales</taxon>
        <taxon>Poaceae</taxon>
        <taxon>PACMAD clade</taxon>
        <taxon>Panicoideae</taxon>
        <taxon>Andropogonodae</taxon>
        <taxon>Andropogoneae</taxon>
        <taxon>Sorghinae</taxon>
        <taxon>Sorghum</taxon>
    </lineage>
</organism>
<keyword evidence="5" id="KW-1185">Reference proteome</keyword>
<dbReference type="InterPro" id="IPR032675">
    <property type="entry name" value="LRR_dom_sf"/>
</dbReference>
<dbReference type="InterPro" id="IPR055357">
    <property type="entry name" value="LRR_At1g61320_AtMIF1"/>
</dbReference>
<dbReference type="InterPro" id="IPR053772">
    <property type="entry name" value="At1g61320/At1g61330-like"/>
</dbReference>
<dbReference type="EMBL" id="CM000769">
    <property type="protein sequence ID" value="OQU77131.1"/>
    <property type="molecule type" value="Genomic_DNA"/>
</dbReference>
<dbReference type="PANTHER" id="PTHR34145">
    <property type="entry name" value="OS02G0105600 PROTEIN"/>
    <property type="match status" value="1"/>
</dbReference>
<evidence type="ECO:0000256" key="1">
    <source>
        <dbReference type="SAM" id="SignalP"/>
    </source>
</evidence>
<name>A0A1W0VV48_SORBI</name>
<proteinExistence type="predicted"/>
<dbReference type="Gene3D" id="3.80.10.10">
    <property type="entry name" value="Ribonuclease Inhibitor"/>
    <property type="match status" value="1"/>
</dbReference>
<dbReference type="Pfam" id="PF00646">
    <property type="entry name" value="F-box"/>
    <property type="match status" value="1"/>
</dbReference>
<evidence type="ECO:0000259" key="2">
    <source>
        <dbReference type="Pfam" id="PF00646"/>
    </source>
</evidence>
<feature type="domain" description="At1g61320/AtMIF1 LRR" evidence="3">
    <location>
        <begin position="198"/>
        <end position="583"/>
    </location>
</feature>
<dbReference type="ExpressionAtlas" id="A0A1W0VV48">
    <property type="expression patterns" value="baseline and differential"/>
</dbReference>
<evidence type="ECO:0000313" key="5">
    <source>
        <dbReference type="Proteomes" id="UP000000768"/>
    </source>
</evidence>
<feature type="chain" id="PRO_5012686886" evidence="1">
    <location>
        <begin position="27"/>
        <end position="588"/>
    </location>
</feature>
<reference evidence="4 5" key="1">
    <citation type="journal article" date="2009" name="Nature">
        <title>The Sorghum bicolor genome and the diversification of grasses.</title>
        <authorList>
            <person name="Paterson A.H."/>
            <person name="Bowers J.E."/>
            <person name="Bruggmann R."/>
            <person name="Dubchak I."/>
            <person name="Grimwood J."/>
            <person name="Gundlach H."/>
            <person name="Haberer G."/>
            <person name="Hellsten U."/>
            <person name="Mitros T."/>
            <person name="Poliakov A."/>
            <person name="Schmutz J."/>
            <person name="Spannagl M."/>
            <person name="Tang H."/>
            <person name="Wang X."/>
            <person name="Wicker T."/>
            <person name="Bharti A.K."/>
            <person name="Chapman J."/>
            <person name="Feltus F.A."/>
            <person name="Gowik U."/>
            <person name="Grigoriev I.V."/>
            <person name="Lyons E."/>
            <person name="Maher C.A."/>
            <person name="Martis M."/>
            <person name="Narechania A."/>
            <person name="Otillar R.P."/>
            <person name="Penning B.W."/>
            <person name="Salamov A.A."/>
            <person name="Wang Y."/>
            <person name="Zhang L."/>
            <person name="Carpita N.C."/>
            <person name="Freeling M."/>
            <person name="Gingle A.R."/>
            <person name="Hash C.T."/>
            <person name="Keller B."/>
            <person name="Klein P."/>
            <person name="Kresovich S."/>
            <person name="McCann M.C."/>
            <person name="Ming R."/>
            <person name="Peterson D.G."/>
            <person name="Mehboob-ur-Rahman"/>
            <person name="Ware D."/>
            <person name="Westhoff P."/>
            <person name="Mayer K.F."/>
            <person name="Messing J."/>
            <person name="Rokhsar D.S."/>
        </authorList>
    </citation>
    <scope>NUCLEOTIDE SEQUENCE [LARGE SCALE GENOMIC DNA]</scope>
    <source>
        <strain evidence="5">cv. BTx623</strain>
    </source>
</reference>
<keyword evidence="1" id="KW-0732">Signal</keyword>
<dbReference type="AlphaFoldDB" id="A0A1W0VV48"/>
<dbReference type="Proteomes" id="UP000000768">
    <property type="component" value="Chromosome 10"/>
</dbReference>